<keyword evidence="8 9" id="KW-0975">Bacterial flagellum</keyword>
<dbReference type="PIRSF" id="PIRSF004669">
    <property type="entry name" value="FliQ"/>
    <property type="match status" value="1"/>
</dbReference>
<keyword evidence="4 9" id="KW-1003">Cell membrane</keyword>
<gene>
    <name evidence="9 10" type="primary">fliQ</name>
    <name evidence="10" type="ORF">KAK10_03230</name>
</gene>
<dbReference type="InterPro" id="IPR002191">
    <property type="entry name" value="Bac_export_3"/>
</dbReference>
<evidence type="ECO:0000256" key="5">
    <source>
        <dbReference type="ARBA" id="ARBA00022692"/>
    </source>
</evidence>
<feature type="transmembrane region" description="Helical" evidence="9">
    <location>
        <begin position="17"/>
        <end position="39"/>
    </location>
</feature>
<evidence type="ECO:0000256" key="7">
    <source>
        <dbReference type="ARBA" id="ARBA00023136"/>
    </source>
</evidence>
<keyword evidence="11" id="KW-1185">Reference proteome</keyword>
<dbReference type="NCBIfam" id="TIGR01402">
    <property type="entry name" value="fliQ"/>
    <property type="match status" value="1"/>
</dbReference>
<protein>
    <recommendedName>
        <fullName evidence="3 9">Flagellar biosynthetic protein FliQ</fullName>
    </recommendedName>
</protein>
<dbReference type="InterPro" id="IPR006306">
    <property type="entry name" value="T3SS_HrpO"/>
</dbReference>
<evidence type="ECO:0000313" key="11">
    <source>
        <dbReference type="Proteomes" id="UP001057481"/>
    </source>
</evidence>
<dbReference type="PANTHER" id="PTHR34040:SF2">
    <property type="entry name" value="FLAGELLAR BIOSYNTHETIC PROTEIN FLIQ"/>
    <property type="match status" value="1"/>
</dbReference>
<evidence type="ECO:0000256" key="4">
    <source>
        <dbReference type="ARBA" id="ARBA00022475"/>
    </source>
</evidence>
<keyword evidence="6 9" id="KW-1133">Transmembrane helix</keyword>
<dbReference type="NCBIfam" id="TIGR01403">
    <property type="entry name" value="fliQ_rel_III"/>
    <property type="match status" value="1"/>
</dbReference>
<organism evidence="10 11">
    <name type="scientific">Periweissella beninensis</name>
    <dbReference type="NCBI Taxonomy" id="504936"/>
    <lineage>
        <taxon>Bacteria</taxon>
        <taxon>Bacillati</taxon>
        <taxon>Bacillota</taxon>
        <taxon>Bacilli</taxon>
        <taxon>Lactobacillales</taxon>
        <taxon>Lactobacillaceae</taxon>
        <taxon>Periweissella</taxon>
    </lineage>
</organism>
<keyword evidence="10" id="KW-0282">Flagellum</keyword>
<evidence type="ECO:0000256" key="2">
    <source>
        <dbReference type="ARBA" id="ARBA00006156"/>
    </source>
</evidence>
<reference evidence="10" key="1">
    <citation type="submission" date="2021-04" db="EMBL/GenBank/DDBJ databases">
        <title>Taxonomic assessment of Weissella genus.</title>
        <authorList>
            <person name="Fanelli F."/>
            <person name="Chieffi D."/>
            <person name="Dell'Aquila A."/>
            <person name="Gyu-Sung C."/>
            <person name="Franz C.M.A.P."/>
            <person name="Fusco V."/>
        </authorList>
    </citation>
    <scope>NUCLEOTIDE SEQUENCE</scope>
    <source>
        <strain evidence="10">LMG 25373</strain>
    </source>
</reference>
<accession>A0ABT0VIJ7</accession>
<keyword evidence="10" id="KW-0966">Cell projection</keyword>
<keyword evidence="7 9" id="KW-0472">Membrane</keyword>
<evidence type="ECO:0000256" key="9">
    <source>
        <dbReference type="RuleBase" id="RU364090"/>
    </source>
</evidence>
<feature type="transmembrane region" description="Helical" evidence="9">
    <location>
        <begin position="51"/>
        <end position="74"/>
    </location>
</feature>
<sequence>MTIESVLHLMQDAFMRILLISAPALGIAMVVGLLISIFQAVTQIQEQTLSFVPKLIAIFVALILAGNFMLTILLEFTKNIFKLIGQQ</sequence>
<dbReference type="PANTHER" id="PTHR34040">
    <property type="entry name" value="FLAGELLAR BIOSYNTHETIC PROTEIN FLIQ"/>
    <property type="match status" value="1"/>
</dbReference>
<evidence type="ECO:0000256" key="3">
    <source>
        <dbReference type="ARBA" id="ARBA00021718"/>
    </source>
</evidence>
<evidence type="ECO:0000256" key="6">
    <source>
        <dbReference type="ARBA" id="ARBA00022989"/>
    </source>
</evidence>
<evidence type="ECO:0000313" key="10">
    <source>
        <dbReference type="EMBL" id="MCM2436943.1"/>
    </source>
</evidence>
<comment type="caution">
    <text evidence="10">The sequence shown here is derived from an EMBL/GenBank/DDBJ whole genome shotgun (WGS) entry which is preliminary data.</text>
</comment>
<dbReference type="Proteomes" id="UP001057481">
    <property type="component" value="Unassembled WGS sequence"/>
</dbReference>
<evidence type="ECO:0000256" key="8">
    <source>
        <dbReference type="ARBA" id="ARBA00023143"/>
    </source>
</evidence>
<dbReference type="RefSeq" id="WP_205144110.1">
    <property type="nucleotide sequence ID" value="NZ_JAFBDN010000020.1"/>
</dbReference>
<keyword evidence="10" id="KW-0969">Cilium</keyword>
<keyword evidence="5 9" id="KW-0812">Transmembrane</keyword>
<comment type="subcellular location">
    <subcellularLocation>
        <location evidence="1 9">Cell membrane</location>
        <topology evidence="1">Multi-pass membrane protein</topology>
    </subcellularLocation>
    <subcellularLocation>
        <location evidence="9">Bacterial flagellum basal body</location>
    </subcellularLocation>
</comment>
<comment type="similarity">
    <text evidence="2 9">Belongs to the FliQ/MopD/SpaQ family.</text>
</comment>
<dbReference type="PRINTS" id="PR00952">
    <property type="entry name" value="TYPE3IMQPROT"/>
</dbReference>
<comment type="function">
    <text evidence="9">Role in flagellar biosynthesis.</text>
</comment>
<dbReference type="EMBL" id="JAGMVS010000042">
    <property type="protein sequence ID" value="MCM2436943.1"/>
    <property type="molecule type" value="Genomic_DNA"/>
</dbReference>
<name>A0ABT0VIJ7_9LACO</name>
<proteinExistence type="inferred from homology"/>
<dbReference type="Pfam" id="PF01313">
    <property type="entry name" value="Bac_export_3"/>
    <property type="match status" value="1"/>
</dbReference>
<evidence type="ECO:0000256" key="1">
    <source>
        <dbReference type="ARBA" id="ARBA00004651"/>
    </source>
</evidence>
<dbReference type="InterPro" id="IPR006305">
    <property type="entry name" value="FliQ"/>
</dbReference>